<feature type="compositionally biased region" description="Pro residues" evidence="1">
    <location>
        <begin position="476"/>
        <end position="485"/>
    </location>
</feature>
<proteinExistence type="predicted"/>
<feature type="compositionally biased region" description="Polar residues" evidence="1">
    <location>
        <begin position="172"/>
        <end position="185"/>
    </location>
</feature>
<evidence type="ECO:0000259" key="2">
    <source>
        <dbReference type="Pfam" id="PF25438"/>
    </source>
</evidence>
<organism evidence="3 4">
    <name type="scientific">Orbilia blumenaviensis</name>
    <dbReference type="NCBI Taxonomy" id="1796055"/>
    <lineage>
        <taxon>Eukaryota</taxon>
        <taxon>Fungi</taxon>
        <taxon>Dikarya</taxon>
        <taxon>Ascomycota</taxon>
        <taxon>Pezizomycotina</taxon>
        <taxon>Orbiliomycetes</taxon>
        <taxon>Orbiliales</taxon>
        <taxon>Orbiliaceae</taxon>
        <taxon>Orbilia</taxon>
    </lineage>
</organism>
<dbReference type="Pfam" id="PF25438">
    <property type="entry name" value="DUF7896"/>
    <property type="match status" value="1"/>
</dbReference>
<evidence type="ECO:0000313" key="4">
    <source>
        <dbReference type="Proteomes" id="UP001373714"/>
    </source>
</evidence>
<dbReference type="InterPro" id="IPR057218">
    <property type="entry name" value="DUF7896"/>
</dbReference>
<feature type="domain" description="DUF7896" evidence="2">
    <location>
        <begin position="363"/>
        <end position="424"/>
    </location>
</feature>
<dbReference type="Proteomes" id="UP001373714">
    <property type="component" value="Unassembled WGS sequence"/>
</dbReference>
<feature type="compositionally biased region" description="Polar residues" evidence="1">
    <location>
        <begin position="93"/>
        <end position="106"/>
    </location>
</feature>
<name>A0AAV9UZW9_9PEZI</name>
<dbReference type="AlphaFoldDB" id="A0AAV9UZW9"/>
<evidence type="ECO:0000313" key="3">
    <source>
        <dbReference type="EMBL" id="KAK6352202.1"/>
    </source>
</evidence>
<evidence type="ECO:0000256" key="1">
    <source>
        <dbReference type="SAM" id="MobiDB-lite"/>
    </source>
</evidence>
<accession>A0AAV9UZW9</accession>
<dbReference type="EMBL" id="JAVHNS010000006">
    <property type="protein sequence ID" value="KAK6352202.1"/>
    <property type="molecule type" value="Genomic_DNA"/>
</dbReference>
<keyword evidence="4" id="KW-1185">Reference proteome</keyword>
<feature type="region of interest" description="Disordered" evidence="1">
    <location>
        <begin position="64"/>
        <end position="107"/>
    </location>
</feature>
<comment type="caution">
    <text evidence="3">The sequence shown here is derived from an EMBL/GenBank/DDBJ whole genome shotgun (WGS) entry which is preliminary data.</text>
</comment>
<gene>
    <name evidence="3" type="ORF">TWF730_009032</name>
</gene>
<feature type="region of interest" description="Disordered" evidence="1">
    <location>
        <begin position="172"/>
        <end position="227"/>
    </location>
</feature>
<reference evidence="3 4" key="1">
    <citation type="submission" date="2019-10" db="EMBL/GenBank/DDBJ databases">
        <authorList>
            <person name="Palmer J.M."/>
        </authorList>
    </citation>
    <scope>NUCLEOTIDE SEQUENCE [LARGE SCALE GENOMIC DNA]</scope>
    <source>
        <strain evidence="3 4">TWF730</strain>
    </source>
</reference>
<dbReference type="PANTHER" id="PTHR42031:SF1">
    <property type="entry name" value="KEY LIME PATHOGENICITY PROTEIN"/>
    <property type="match status" value="1"/>
</dbReference>
<feature type="region of interest" description="Disordered" evidence="1">
    <location>
        <begin position="449"/>
        <end position="502"/>
    </location>
</feature>
<dbReference type="PANTHER" id="PTHR42031">
    <property type="entry name" value="KEY LIME PATHOGENICITY PROTEIN"/>
    <property type="match status" value="1"/>
</dbReference>
<protein>
    <recommendedName>
        <fullName evidence="2">DUF7896 domain-containing protein</fullName>
    </recommendedName>
</protein>
<feature type="compositionally biased region" description="Low complexity" evidence="1">
    <location>
        <begin position="192"/>
        <end position="206"/>
    </location>
</feature>
<feature type="compositionally biased region" description="Polar residues" evidence="1">
    <location>
        <begin position="207"/>
        <end position="227"/>
    </location>
</feature>
<sequence length="619" mass="68796">METASTGSAHDPVRQQFLRQLHWYLGQITNEMVQEAGENYDRKKRNDKFYNSLKFLADHVVRFNDTREKGREPTVPPRSSPTGDHTGMRPFIPNSSLHKQPQQSVSAEVRPPINVALQQPDLASLHASLPRGRSFSEAQPGPGTMHGSTVINMSRPTVSPTAALDATFSSMPSLQNSRVQPSESVPTVGGISPSRSPSTTNTTRNNIQPSINQANSSSTLQNKPSTNFGFAPQRKALTSMTPLQQAAISTTAEIEASLAGAGDFLAPQRDTTLLPRQTGPMASKQSLVSHSASRAGPNATDLLDNNASQVRKRKRQKKQWCTLCNEHKEGFRGPHELARHMNIQHQTKKTVFIVYDDSPGGDMFKNCKHCSRRKIYGQDYNAACHLRRAHFNKRLKTDTPEEREYKQLHPDLPPMEELRPWLRKCLVDVSKLKDGKYIDNQDEAILKVEPAVKFEDPASSSDQDKDLEMSDNDPQPEGPATPPPDSEVEAEAPMSGVQDPTMDESIIHNNFMDFDFSDFVVPQSDFVFSPPLVQPMQPSTIPRTNNLNTIFALQMQSMGISPDQIISDKMPEFIGIDNNNMFNTPFDLPEFTGHGLEALGIDGSLENFDIDQFLAPTLN</sequence>
<feature type="compositionally biased region" description="Basic and acidic residues" evidence="1">
    <location>
        <begin position="449"/>
        <end position="468"/>
    </location>
</feature>